<dbReference type="PANTHER" id="PTHR10286">
    <property type="entry name" value="INORGANIC PYROPHOSPHATASE"/>
    <property type="match status" value="1"/>
</dbReference>
<dbReference type="GO" id="GO:0004427">
    <property type="term" value="F:inorganic diphosphate phosphatase activity"/>
    <property type="evidence" value="ECO:0007669"/>
    <property type="project" value="UniProtKB-EC"/>
</dbReference>
<dbReference type="EMBL" id="LVLJ01002376">
    <property type="protein sequence ID" value="OAE25236.1"/>
    <property type="molecule type" value="Genomic_DNA"/>
</dbReference>
<sequence>MELTMAVATGLTTSASLVPSSRSAIVCAPSTSFSSASVQNELRTSFLSERRRPLSAGPLRSHKVSERIVVRSSGAPLAEDSTAVAEGSNGLSGDSQESSPSMDRRELMGKAVTFLMSSIALPAIAASENSTEDGFMLYQDETDKYSLLVPQEWAKGEGETAQRKVTAFYPESGSATNVNVVITGLGADYTQLGSFGNADMFAENLVNSLDRAWQRPPGQKATLIDDSYKNGMYYVEYTVQKPGEAKRHLLSVVGIANNGWINRLYTVTAQYWEDDADKYKANLKKVVSSFKLTGIEGTSMVNELPSCLDTETALDTLTVQIYTGRRQLLEGMCSSNSVGSHIFRRTNWGFVRFLTLRLRFNTDEESRLLSCGERDFAQRTIGESEGEALVSSWGVVGARGKGGAGQGRAGSIDWWLVGWLEELQSRTGLCDRFRTSKIWAMATALRAAVGNVAAPRALRSSSAVKAVSSAQVAASPFLGSKGKLFTQSSGQQQSVVVLQRRRIHGVRALQRGDYYVKEDGKPESLEYRVYFADKEGNTISPWHDIPLKAGDGLYNFIVEIPKETSAKMEVATDEPNTPIKQDTKKGKLRFYPYNINWNYGLLPQTWEDPTHANTEIEGCLGDNDPVDVVEIGERQAKIGEVMKVKPLAVLAMIDEGELDWKVVAISVDDPKAKLVNTMEDVEKHFPGTLTAIRNWFRDYKIPDGKPANRFGLDNKPADQEYALKVIAETNNAWANLVKRSVPKGELSLA</sequence>
<dbReference type="GO" id="GO:0005737">
    <property type="term" value="C:cytoplasm"/>
    <property type="evidence" value="ECO:0007669"/>
    <property type="project" value="InterPro"/>
</dbReference>
<evidence type="ECO:0000256" key="8">
    <source>
        <dbReference type="SAM" id="MobiDB-lite"/>
    </source>
</evidence>
<accession>A0A176VZA4</accession>
<name>A0A176VZA4_MARPO</name>
<dbReference type="GO" id="GO:0009654">
    <property type="term" value="C:photosystem II oxygen evolving complex"/>
    <property type="evidence" value="ECO:0007669"/>
    <property type="project" value="InterPro"/>
</dbReference>
<keyword evidence="4" id="KW-0479">Metal-binding</keyword>
<dbReference type="Gene3D" id="3.40.1000.10">
    <property type="entry name" value="Mog1/PsbP, alpha/beta/alpha sandwich"/>
    <property type="match status" value="1"/>
</dbReference>
<dbReference type="GO" id="GO:0000287">
    <property type="term" value="F:magnesium ion binding"/>
    <property type="evidence" value="ECO:0007669"/>
    <property type="project" value="InterPro"/>
</dbReference>
<dbReference type="GO" id="GO:0006796">
    <property type="term" value="P:phosphate-containing compound metabolic process"/>
    <property type="evidence" value="ECO:0007669"/>
    <property type="project" value="InterPro"/>
</dbReference>
<dbReference type="GO" id="GO:0015979">
    <property type="term" value="P:photosynthesis"/>
    <property type="evidence" value="ECO:0007669"/>
    <property type="project" value="InterPro"/>
</dbReference>
<dbReference type="PROSITE" id="PS00387">
    <property type="entry name" value="PPASE"/>
    <property type="match status" value="1"/>
</dbReference>
<dbReference type="InterPro" id="IPR036649">
    <property type="entry name" value="Pyrophosphatase_sf"/>
</dbReference>
<gene>
    <name evidence="10" type="ORF">AXG93_2210s1200</name>
</gene>
<dbReference type="SUPFAM" id="SSF50324">
    <property type="entry name" value="Inorganic pyrophosphatase"/>
    <property type="match status" value="1"/>
</dbReference>
<dbReference type="EC" id="3.6.1.1" evidence="3"/>
<evidence type="ECO:0000256" key="7">
    <source>
        <dbReference type="ARBA" id="ARBA00047820"/>
    </source>
</evidence>
<protein>
    <recommendedName>
        <fullName evidence="3">inorganic diphosphatase</fullName>
        <ecNumber evidence="3">3.6.1.1</ecNumber>
    </recommendedName>
</protein>
<proteinExistence type="inferred from homology"/>
<evidence type="ECO:0000256" key="2">
    <source>
        <dbReference type="ARBA" id="ARBA00006220"/>
    </source>
</evidence>
<comment type="similarity">
    <text evidence="2">Belongs to the PPase family.</text>
</comment>
<dbReference type="SUPFAM" id="SSF55724">
    <property type="entry name" value="Mog1p/PsbP-like"/>
    <property type="match status" value="1"/>
</dbReference>
<dbReference type="Pfam" id="PF01789">
    <property type="entry name" value="PsbP"/>
    <property type="match status" value="1"/>
</dbReference>
<organism evidence="10 11">
    <name type="scientific">Marchantia polymorpha subsp. ruderalis</name>
    <dbReference type="NCBI Taxonomy" id="1480154"/>
    <lineage>
        <taxon>Eukaryota</taxon>
        <taxon>Viridiplantae</taxon>
        <taxon>Streptophyta</taxon>
        <taxon>Embryophyta</taxon>
        <taxon>Marchantiophyta</taxon>
        <taxon>Marchantiopsida</taxon>
        <taxon>Marchantiidae</taxon>
        <taxon>Marchantiales</taxon>
        <taxon>Marchantiaceae</taxon>
        <taxon>Marchantia</taxon>
    </lineage>
</organism>
<dbReference type="GO" id="GO:0019898">
    <property type="term" value="C:extrinsic component of membrane"/>
    <property type="evidence" value="ECO:0007669"/>
    <property type="project" value="InterPro"/>
</dbReference>
<dbReference type="CDD" id="cd00412">
    <property type="entry name" value="pyrophosphatase"/>
    <property type="match status" value="1"/>
</dbReference>
<evidence type="ECO:0000259" key="9">
    <source>
        <dbReference type="Pfam" id="PF01789"/>
    </source>
</evidence>
<comment type="caution">
    <text evidence="10">The sequence shown here is derived from an EMBL/GenBank/DDBJ whole genome shotgun (WGS) entry which is preliminary data.</text>
</comment>
<dbReference type="InterPro" id="IPR008162">
    <property type="entry name" value="Pyrophosphatase"/>
</dbReference>
<keyword evidence="5" id="KW-0378">Hydrolase</keyword>
<comment type="catalytic activity">
    <reaction evidence="7">
        <text>diphosphate + H2O = 2 phosphate + H(+)</text>
        <dbReference type="Rhea" id="RHEA:24576"/>
        <dbReference type="ChEBI" id="CHEBI:15377"/>
        <dbReference type="ChEBI" id="CHEBI:15378"/>
        <dbReference type="ChEBI" id="CHEBI:33019"/>
        <dbReference type="ChEBI" id="CHEBI:43474"/>
        <dbReference type="EC" id="3.6.1.1"/>
    </reaction>
</comment>
<evidence type="ECO:0000256" key="5">
    <source>
        <dbReference type="ARBA" id="ARBA00022801"/>
    </source>
</evidence>
<evidence type="ECO:0000313" key="11">
    <source>
        <dbReference type="Proteomes" id="UP000077202"/>
    </source>
</evidence>
<evidence type="ECO:0000256" key="6">
    <source>
        <dbReference type="ARBA" id="ARBA00022842"/>
    </source>
</evidence>
<keyword evidence="11" id="KW-1185">Reference proteome</keyword>
<feature type="region of interest" description="Disordered" evidence="8">
    <location>
        <begin position="75"/>
        <end position="103"/>
    </location>
</feature>
<dbReference type="AlphaFoldDB" id="A0A176VZA4"/>
<comment type="cofactor">
    <cofactor evidence="1">
        <name>Mg(2+)</name>
        <dbReference type="ChEBI" id="CHEBI:18420"/>
    </cofactor>
</comment>
<dbReference type="InterPro" id="IPR002683">
    <property type="entry name" value="PsbP_C"/>
</dbReference>
<feature type="compositionally biased region" description="Polar residues" evidence="8">
    <location>
        <begin position="89"/>
        <end position="101"/>
    </location>
</feature>
<dbReference type="GO" id="GO:0005509">
    <property type="term" value="F:calcium ion binding"/>
    <property type="evidence" value="ECO:0007669"/>
    <property type="project" value="InterPro"/>
</dbReference>
<evidence type="ECO:0000256" key="4">
    <source>
        <dbReference type="ARBA" id="ARBA00022723"/>
    </source>
</evidence>
<evidence type="ECO:0000313" key="10">
    <source>
        <dbReference type="EMBL" id="OAE25236.1"/>
    </source>
</evidence>
<dbReference type="Gene3D" id="3.90.80.10">
    <property type="entry name" value="Inorganic pyrophosphatase"/>
    <property type="match status" value="1"/>
</dbReference>
<keyword evidence="6" id="KW-0460">Magnesium</keyword>
<dbReference type="Pfam" id="PF00719">
    <property type="entry name" value="Pyrophosphatase"/>
    <property type="match status" value="1"/>
</dbReference>
<reference evidence="10" key="1">
    <citation type="submission" date="2016-03" db="EMBL/GenBank/DDBJ databases">
        <title>Mechanisms controlling the formation of the plant cell surface in tip-growing cells are functionally conserved among land plants.</title>
        <authorList>
            <person name="Honkanen S."/>
            <person name="Jones V.A."/>
            <person name="Morieri G."/>
            <person name="Champion C."/>
            <person name="Hetherington A.J."/>
            <person name="Kelly S."/>
            <person name="Saint-Marcoux D."/>
            <person name="Proust H."/>
            <person name="Prescott H."/>
            <person name="Dolan L."/>
        </authorList>
    </citation>
    <scope>NUCLEOTIDE SEQUENCE [LARGE SCALE GENOMIC DNA]</scope>
    <source>
        <tissue evidence="10">Whole gametophyte</tissue>
    </source>
</reference>
<dbReference type="FunFam" id="3.90.80.10:FF:000007">
    <property type="entry name" value="Inorganic pyrophosphatase, mitochondrial"/>
    <property type="match status" value="1"/>
</dbReference>
<dbReference type="InterPro" id="IPR016123">
    <property type="entry name" value="Mog1/PsbP_a/b/a-sand"/>
</dbReference>
<evidence type="ECO:0000256" key="3">
    <source>
        <dbReference type="ARBA" id="ARBA00012146"/>
    </source>
</evidence>
<feature type="domain" description="PsbP C-terminal" evidence="9">
    <location>
        <begin position="134"/>
        <end position="291"/>
    </location>
</feature>
<evidence type="ECO:0000256" key="1">
    <source>
        <dbReference type="ARBA" id="ARBA00001946"/>
    </source>
</evidence>
<dbReference type="Proteomes" id="UP000077202">
    <property type="component" value="Unassembled WGS sequence"/>
</dbReference>